<proteinExistence type="predicted"/>
<keyword evidence="2" id="KW-1185">Reference proteome</keyword>
<dbReference type="Proteomes" id="UP000237000">
    <property type="component" value="Unassembled WGS sequence"/>
</dbReference>
<organism evidence="1 2">
    <name type="scientific">Trema orientale</name>
    <name type="common">Charcoal tree</name>
    <name type="synonym">Celtis orientalis</name>
    <dbReference type="NCBI Taxonomy" id="63057"/>
    <lineage>
        <taxon>Eukaryota</taxon>
        <taxon>Viridiplantae</taxon>
        <taxon>Streptophyta</taxon>
        <taxon>Embryophyta</taxon>
        <taxon>Tracheophyta</taxon>
        <taxon>Spermatophyta</taxon>
        <taxon>Magnoliopsida</taxon>
        <taxon>eudicotyledons</taxon>
        <taxon>Gunneridae</taxon>
        <taxon>Pentapetalae</taxon>
        <taxon>rosids</taxon>
        <taxon>fabids</taxon>
        <taxon>Rosales</taxon>
        <taxon>Cannabaceae</taxon>
        <taxon>Trema</taxon>
    </lineage>
</organism>
<sequence>MSKDREKKKNIETWKTRLYPRAENDQSATPVKKALILELDCESREVVAVEMVKCKNRVFFHNNDLALG</sequence>
<evidence type="ECO:0000313" key="1">
    <source>
        <dbReference type="EMBL" id="POO03969.1"/>
    </source>
</evidence>
<dbReference type="EMBL" id="JXTC01000001">
    <property type="protein sequence ID" value="POO03969.1"/>
    <property type="molecule type" value="Genomic_DNA"/>
</dbReference>
<protein>
    <submittedName>
        <fullName evidence="1">Uncharacterized protein</fullName>
    </submittedName>
</protein>
<dbReference type="AlphaFoldDB" id="A0A2P5G1S4"/>
<gene>
    <name evidence="1" type="ORF">TorRG33x02_002730</name>
</gene>
<reference evidence="2" key="1">
    <citation type="submission" date="2016-06" db="EMBL/GenBank/DDBJ databases">
        <title>Parallel loss of symbiosis genes in relatives of nitrogen-fixing non-legume Parasponia.</title>
        <authorList>
            <person name="Van Velzen R."/>
            <person name="Holmer R."/>
            <person name="Bu F."/>
            <person name="Rutten L."/>
            <person name="Van Zeijl A."/>
            <person name="Liu W."/>
            <person name="Santuari L."/>
            <person name="Cao Q."/>
            <person name="Sharma T."/>
            <person name="Shen D."/>
            <person name="Roswanjaya Y."/>
            <person name="Wardhani T."/>
            <person name="Kalhor M.S."/>
            <person name="Jansen J."/>
            <person name="Van den Hoogen J."/>
            <person name="Gungor B."/>
            <person name="Hartog M."/>
            <person name="Hontelez J."/>
            <person name="Verver J."/>
            <person name="Yang W.-C."/>
            <person name="Schijlen E."/>
            <person name="Repin R."/>
            <person name="Schilthuizen M."/>
            <person name="Schranz E."/>
            <person name="Heidstra R."/>
            <person name="Miyata K."/>
            <person name="Fedorova E."/>
            <person name="Kohlen W."/>
            <person name="Bisseling T."/>
            <person name="Smit S."/>
            <person name="Geurts R."/>
        </authorList>
    </citation>
    <scope>NUCLEOTIDE SEQUENCE [LARGE SCALE GENOMIC DNA]</scope>
    <source>
        <strain evidence="2">cv. RG33-2</strain>
    </source>
</reference>
<comment type="caution">
    <text evidence="1">The sequence shown here is derived from an EMBL/GenBank/DDBJ whole genome shotgun (WGS) entry which is preliminary data.</text>
</comment>
<name>A0A2P5G1S4_TREOI</name>
<accession>A0A2P5G1S4</accession>
<dbReference type="InParanoid" id="A0A2P5G1S4"/>
<evidence type="ECO:0000313" key="2">
    <source>
        <dbReference type="Proteomes" id="UP000237000"/>
    </source>
</evidence>